<evidence type="ECO:0000313" key="2">
    <source>
        <dbReference type="EMBL" id="KNC76841.1"/>
    </source>
</evidence>
<organism evidence="2 3">
    <name type="scientific">Sphaeroforma arctica JP610</name>
    <dbReference type="NCBI Taxonomy" id="667725"/>
    <lineage>
        <taxon>Eukaryota</taxon>
        <taxon>Ichthyosporea</taxon>
        <taxon>Ichthyophonida</taxon>
        <taxon>Sphaeroforma</taxon>
    </lineage>
</organism>
<dbReference type="GeneID" id="25911187"/>
<dbReference type="RefSeq" id="XP_014150743.1">
    <property type="nucleotide sequence ID" value="XM_014295268.1"/>
</dbReference>
<feature type="compositionally biased region" description="Basic and acidic residues" evidence="1">
    <location>
        <begin position="11"/>
        <end position="23"/>
    </location>
</feature>
<evidence type="ECO:0000313" key="3">
    <source>
        <dbReference type="Proteomes" id="UP000054560"/>
    </source>
</evidence>
<protein>
    <submittedName>
        <fullName evidence="2">Uncharacterized protein</fullName>
    </submittedName>
</protein>
<reference evidence="2 3" key="1">
    <citation type="submission" date="2011-02" db="EMBL/GenBank/DDBJ databases">
        <title>The Genome Sequence of Sphaeroforma arctica JP610.</title>
        <authorList>
            <consortium name="The Broad Institute Genome Sequencing Platform"/>
            <person name="Russ C."/>
            <person name="Cuomo C."/>
            <person name="Young S.K."/>
            <person name="Zeng Q."/>
            <person name="Gargeya S."/>
            <person name="Alvarado L."/>
            <person name="Berlin A."/>
            <person name="Chapman S.B."/>
            <person name="Chen Z."/>
            <person name="Freedman E."/>
            <person name="Gellesch M."/>
            <person name="Goldberg J."/>
            <person name="Griggs A."/>
            <person name="Gujja S."/>
            <person name="Heilman E."/>
            <person name="Heiman D."/>
            <person name="Howarth C."/>
            <person name="Mehta T."/>
            <person name="Neiman D."/>
            <person name="Pearson M."/>
            <person name="Roberts A."/>
            <person name="Saif S."/>
            <person name="Shea T."/>
            <person name="Shenoy N."/>
            <person name="Sisk P."/>
            <person name="Stolte C."/>
            <person name="Sykes S."/>
            <person name="White J."/>
            <person name="Yandava C."/>
            <person name="Burger G."/>
            <person name="Gray M.W."/>
            <person name="Holland P.W.H."/>
            <person name="King N."/>
            <person name="Lang F.B.F."/>
            <person name="Roger A.J."/>
            <person name="Ruiz-Trillo I."/>
            <person name="Haas B."/>
            <person name="Nusbaum C."/>
            <person name="Birren B."/>
        </authorList>
    </citation>
    <scope>NUCLEOTIDE SEQUENCE [LARGE SCALE GENOMIC DNA]</scope>
    <source>
        <strain evidence="2 3">JP610</strain>
    </source>
</reference>
<proteinExistence type="predicted"/>
<evidence type="ECO:0000256" key="1">
    <source>
        <dbReference type="SAM" id="MobiDB-lite"/>
    </source>
</evidence>
<keyword evidence="3" id="KW-1185">Reference proteome</keyword>
<dbReference type="EMBL" id="KQ242945">
    <property type="protein sequence ID" value="KNC76841.1"/>
    <property type="molecule type" value="Genomic_DNA"/>
</dbReference>
<accession>A0A0L0FK29</accession>
<dbReference type="Proteomes" id="UP000054560">
    <property type="component" value="Unassembled WGS sequence"/>
</dbReference>
<gene>
    <name evidence="2" type="ORF">SARC_10683</name>
</gene>
<name>A0A0L0FK29_9EUKA</name>
<dbReference type="AlphaFoldDB" id="A0A0L0FK29"/>
<feature type="region of interest" description="Disordered" evidence="1">
    <location>
        <begin position="1"/>
        <end position="37"/>
    </location>
</feature>
<sequence>MAPLKKTTKNHIIEMADDNRVEHEEADGTNPSRLTHAQRRQAAEDIFDHIEQQGYASFKEGPESVHSRTPGTYSRNYYYRVHIDYKRVS</sequence>